<comment type="caution">
    <text evidence="12">The sequence shown here is derived from an EMBL/GenBank/DDBJ whole genome shotgun (WGS) entry which is preliminary data.</text>
</comment>
<evidence type="ECO:0000259" key="11">
    <source>
        <dbReference type="PROSITE" id="PS51007"/>
    </source>
</evidence>
<dbReference type="AlphaFoldDB" id="A0A5M8FLW6"/>
<accession>A0A5M8FLW6</accession>
<evidence type="ECO:0000256" key="5">
    <source>
        <dbReference type="ARBA" id="ARBA00022764"/>
    </source>
</evidence>
<dbReference type="Proteomes" id="UP000322981">
    <property type="component" value="Unassembled WGS sequence"/>
</dbReference>
<organism evidence="12 13">
    <name type="scientific">Thiohalocapsa marina</name>
    <dbReference type="NCBI Taxonomy" id="424902"/>
    <lineage>
        <taxon>Bacteria</taxon>
        <taxon>Pseudomonadati</taxon>
        <taxon>Pseudomonadota</taxon>
        <taxon>Gammaproteobacteria</taxon>
        <taxon>Chromatiales</taxon>
        <taxon>Chromatiaceae</taxon>
        <taxon>Thiohalocapsa</taxon>
    </lineage>
</organism>
<dbReference type="SUPFAM" id="SSF46626">
    <property type="entry name" value="Cytochrome c"/>
    <property type="match status" value="2"/>
</dbReference>
<dbReference type="RefSeq" id="WP_150093966.1">
    <property type="nucleotide sequence ID" value="NZ_JBFUOH010000053.1"/>
</dbReference>
<keyword evidence="7 9" id="KW-0408">Iron</keyword>
<evidence type="ECO:0000256" key="6">
    <source>
        <dbReference type="ARBA" id="ARBA00022982"/>
    </source>
</evidence>
<feature type="domain" description="Cytochrome c" evidence="11">
    <location>
        <begin position="141"/>
        <end position="223"/>
    </location>
</feature>
<dbReference type="PIRSF" id="PIRSF000005">
    <property type="entry name" value="Cytochrome_c4"/>
    <property type="match status" value="1"/>
</dbReference>
<comment type="subcellular location">
    <subcellularLocation>
        <location evidence="1">Periplasm</location>
    </subcellularLocation>
</comment>
<dbReference type="InterPro" id="IPR036909">
    <property type="entry name" value="Cyt_c-like_dom_sf"/>
</dbReference>
<evidence type="ECO:0000313" key="13">
    <source>
        <dbReference type="Proteomes" id="UP000322981"/>
    </source>
</evidence>
<keyword evidence="5" id="KW-0574">Periplasm</keyword>
<evidence type="ECO:0000256" key="8">
    <source>
        <dbReference type="PIRSR" id="PIRSR000005-1"/>
    </source>
</evidence>
<dbReference type="PANTHER" id="PTHR33751:SF9">
    <property type="entry name" value="CYTOCHROME C4"/>
    <property type="match status" value="1"/>
</dbReference>
<dbReference type="Pfam" id="PF00034">
    <property type="entry name" value="Cytochrom_C"/>
    <property type="match status" value="2"/>
</dbReference>
<evidence type="ECO:0000256" key="1">
    <source>
        <dbReference type="ARBA" id="ARBA00004418"/>
    </source>
</evidence>
<dbReference type="InterPro" id="IPR024167">
    <property type="entry name" value="Cytochrome_c4-like"/>
</dbReference>
<evidence type="ECO:0000256" key="4">
    <source>
        <dbReference type="ARBA" id="ARBA00022723"/>
    </source>
</evidence>
<evidence type="ECO:0000256" key="3">
    <source>
        <dbReference type="ARBA" id="ARBA00022617"/>
    </source>
</evidence>
<keyword evidence="6" id="KW-0249">Electron transport</keyword>
<name>A0A5M8FLW6_9GAMM</name>
<sequence>MKTKTASASMLLALAAAVGASAAPAATPAATPAEQAQAEYDEVMSRQPNLENGRRAYLTCAVCHLPEGWGSVDGSYPQIAGQLRTVIIKQLADFRAGNRANPLMYPFSVPGILGGPQEMADVAAYVAQLPMTPHNGIGPGADLDLGRRLYEENCVDCHGAAGEGDTDKHIPAIAGQHYAYLMRQFDDIRDGRRRNSDPEMVEQIQGFTPAQQSAVLDYTARLRPPAEKLAADGWVNPDFPHYVRDAMGIRAHPPAPPPPPPTQW</sequence>
<evidence type="ECO:0000256" key="7">
    <source>
        <dbReference type="ARBA" id="ARBA00023004"/>
    </source>
</evidence>
<dbReference type="Gene3D" id="1.10.760.10">
    <property type="entry name" value="Cytochrome c-like domain"/>
    <property type="match status" value="2"/>
</dbReference>
<feature type="binding site" description="covalent" evidence="8">
    <location>
        <position position="63"/>
    </location>
    <ligand>
        <name>heme c</name>
        <dbReference type="ChEBI" id="CHEBI:61717"/>
        <label>1</label>
    </ligand>
</feature>
<keyword evidence="3 8" id="KW-0349">Heme</keyword>
<protein>
    <submittedName>
        <fullName evidence="12">C-type cytochrome</fullName>
    </submittedName>
</protein>
<feature type="binding site" description="axial binding residue" evidence="9">
    <location>
        <position position="64"/>
    </location>
    <ligand>
        <name>heme c</name>
        <dbReference type="ChEBI" id="CHEBI:61717"/>
        <label>1</label>
    </ligand>
    <ligandPart>
        <name>Fe</name>
        <dbReference type="ChEBI" id="CHEBI:18248"/>
    </ligandPart>
</feature>
<dbReference type="OrthoDB" id="9773456at2"/>
<reference evidence="12 13" key="1">
    <citation type="submission" date="2019-09" db="EMBL/GenBank/DDBJ databases">
        <title>Whole-genome sequence of the purple sulfur bacterium Thiohalocapsa marina DSM 19078.</title>
        <authorList>
            <person name="Kyndt J.A."/>
            <person name="Meyer T.E."/>
        </authorList>
    </citation>
    <scope>NUCLEOTIDE SEQUENCE [LARGE SCALE GENOMIC DNA]</scope>
    <source>
        <strain evidence="12 13">DSM 19078</strain>
    </source>
</reference>
<feature type="domain" description="Cytochrome c" evidence="11">
    <location>
        <begin position="48"/>
        <end position="130"/>
    </location>
</feature>
<dbReference type="EMBL" id="VWXX01000024">
    <property type="protein sequence ID" value="KAA6184111.1"/>
    <property type="molecule type" value="Genomic_DNA"/>
</dbReference>
<feature type="binding site" description="axial binding residue" evidence="9">
    <location>
        <position position="158"/>
    </location>
    <ligand>
        <name>heme c</name>
        <dbReference type="ChEBI" id="CHEBI:61717"/>
        <label>2</label>
    </ligand>
    <ligandPart>
        <name>Fe</name>
        <dbReference type="ChEBI" id="CHEBI:18248"/>
    </ligandPart>
</feature>
<keyword evidence="10" id="KW-0732">Signal</keyword>
<gene>
    <name evidence="12" type="ORF">F2Q65_13660</name>
</gene>
<keyword evidence="13" id="KW-1185">Reference proteome</keyword>
<feature type="binding site" description="covalent" evidence="8">
    <location>
        <position position="157"/>
    </location>
    <ligand>
        <name>heme c</name>
        <dbReference type="ChEBI" id="CHEBI:61717"/>
        <label>2</label>
    </ligand>
</feature>
<dbReference type="InterPro" id="IPR050597">
    <property type="entry name" value="Cytochrome_c_Oxidase_Subunit"/>
</dbReference>
<keyword evidence="4 9" id="KW-0479">Metal-binding</keyword>
<feature type="binding site" description="covalent" evidence="8">
    <location>
        <position position="60"/>
    </location>
    <ligand>
        <name>heme c</name>
        <dbReference type="ChEBI" id="CHEBI:61717"/>
        <label>1</label>
    </ligand>
</feature>
<evidence type="ECO:0000256" key="9">
    <source>
        <dbReference type="PIRSR" id="PIRSR000005-2"/>
    </source>
</evidence>
<feature type="binding site" description="covalent" evidence="8">
    <location>
        <position position="154"/>
    </location>
    <ligand>
        <name>heme c</name>
        <dbReference type="ChEBI" id="CHEBI:61717"/>
        <label>2</label>
    </ligand>
</feature>
<comment type="PTM">
    <text evidence="8">Binds 2 heme c groups covalently per subunit.</text>
</comment>
<evidence type="ECO:0000256" key="10">
    <source>
        <dbReference type="SAM" id="SignalP"/>
    </source>
</evidence>
<dbReference type="GO" id="GO:0042597">
    <property type="term" value="C:periplasmic space"/>
    <property type="evidence" value="ECO:0007669"/>
    <property type="project" value="UniProtKB-SubCell"/>
</dbReference>
<evidence type="ECO:0000313" key="12">
    <source>
        <dbReference type="EMBL" id="KAA6184111.1"/>
    </source>
</evidence>
<feature type="chain" id="PRO_5024445403" evidence="10">
    <location>
        <begin position="23"/>
        <end position="264"/>
    </location>
</feature>
<dbReference type="GO" id="GO:0020037">
    <property type="term" value="F:heme binding"/>
    <property type="evidence" value="ECO:0007669"/>
    <property type="project" value="InterPro"/>
</dbReference>
<dbReference type="PROSITE" id="PS51007">
    <property type="entry name" value="CYTC"/>
    <property type="match status" value="2"/>
</dbReference>
<feature type="signal peptide" evidence="10">
    <location>
        <begin position="1"/>
        <end position="22"/>
    </location>
</feature>
<dbReference type="GO" id="GO:0005506">
    <property type="term" value="F:iron ion binding"/>
    <property type="evidence" value="ECO:0007669"/>
    <property type="project" value="InterPro"/>
</dbReference>
<feature type="binding site" description="axial binding residue" evidence="9">
    <location>
        <position position="104"/>
    </location>
    <ligand>
        <name>heme c</name>
        <dbReference type="ChEBI" id="CHEBI:61717"/>
        <label>1</label>
    </ligand>
    <ligandPart>
        <name>Fe</name>
        <dbReference type="ChEBI" id="CHEBI:18248"/>
    </ligandPart>
</feature>
<proteinExistence type="predicted"/>
<dbReference type="InterPro" id="IPR009056">
    <property type="entry name" value="Cyt_c-like_dom"/>
</dbReference>
<dbReference type="GO" id="GO:0009055">
    <property type="term" value="F:electron transfer activity"/>
    <property type="evidence" value="ECO:0007669"/>
    <property type="project" value="InterPro"/>
</dbReference>
<keyword evidence="2" id="KW-0813">Transport</keyword>
<evidence type="ECO:0000256" key="2">
    <source>
        <dbReference type="ARBA" id="ARBA00022448"/>
    </source>
</evidence>
<dbReference type="PANTHER" id="PTHR33751">
    <property type="entry name" value="CBB3-TYPE CYTOCHROME C OXIDASE SUBUNIT FIXP"/>
    <property type="match status" value="1"/>
</dbReference>